<sequence>MNLNRMTVMDEEESGQIQLAVKKKLSSKRIDKYLVSRLQDFSRSHIQRLIKEEAVKVNNVAIKSSYEIKLKDVISIDLPMESSDHITPEDIPLNVIYEDEYLMVLNKSPDTVVHPARGHASGTLVNALAFHCNNLSSFNGPLRPGIVHRLDRDTSGAILVVKDEKVHKHLALQFENREINKEYLAVVKGEIELDSDRIDLPIGKDKRDRKKMAIRHDNGKNAVSIFEVLERFPGFTLVKVFLETGRTHQIRIHMKTIGHPVVADTAYGNSEACCLEDLLEPVLNKDIHNLAKGAELCNNAAGSIIERQALHAYKIGFIHPVTNEALEFTAEIPEDMCNLITTLRKIKALLN</sequence>
<dbReference type="PANTHER" id="PTHR21600:SF44">
    <property type="entry name" value="RIBOSOMAL LARGE SUBUNIT PSEUDOURIDINE SYNTHASE D"/>
    <property type="match status" value="1"/>
</dbReference>
<proteinExistence type="inferred from homology"/>
<evidence type="ECO:0000313" key="8">
    <source>
        <dbReference type="Proteomes" id="UP000030652"/>
    </source>
</evidence>
<dbReference type="eggNOG" id="COG0564">
    <property type="taxonomic scope" value="Bacteria"/>
</dbReference>
<dbReference type="InterPro" id="IPR002942">
    <property type="entry name" value="S4_RNA-bd"/>
</dbReference>
<dbReference type="InterPro" id="IPR006224">
    <property type="entry name" value="PsdUridine_synth_RluA-like_CS"/>
</dbReference>
<comment type="caution">
    <text evidence="7">The sequence shown here is derived from an EMBL/GenBank/DDBJ whole genome shotgun (WGS) entry which is preliminary data.</text>
</comment>
<dbReference type="SUPFAM" id="SSF55174">
    <property type="entry name" value="Alpha-L RNA-binding motif"/>
    <property type="match status" value="1"/>
</dbReference>
<dbReference type="PANTHER" id="PTHR21600">
    <property type="entry name" value="MITOCHONDRIAL RNA PSEUDOURIDINE SYNTHASE"/>
    <property type="match status" value="1"/>
</dbReference>
<dbReference type="AlphaFoldDB" id="A0A0B0EGN4"/>
<dbReference type="GO" id="GO:0003723">
    <property type="term" value="F:RNA binding"/>
    <property type="evidence" value="ECO:0007669"/>
    <property type="project" value="UniProtKB-KW"/>
</dbReference>
<dbReference type="InterPro" id="IPR006145">
    <property type="entry name" value="PsdUridine_synth_RsuA/RluA"/>
</dbReference>
<gene>
    <name evidence="7" type="ORF">SCABRO_04015</name>
</gene>
<dbReference type="InterPro" id="IPR006225">
    <property type="entry name" value="PsdUridine_synth_RluC/D"/>
</dbReference>
<reference evidence="7 8" key="1">
    <citation type="submission" date="2014-10" db="EMBL/GenBank/DDBJ databases">
        <title>Draft genome of anammox bacterium scalindua brodae, obtained using differential coverage binning of sequence data from two enrichment reactors.</title>
        <authorList>
            <person name="Speth D.R."/>
            <person name="Russ L."/>
            <person name="Kartal B."/>
            <person name="Op den Camp H.J."/>
            <person name="Dutilh B.E."/>
            <person name="Jetten M.S."/>
        </authorList>
    </citation>
    <scope>NUCLEOTIDE SEQUENCE [LARGE SCALE GENOMIC DNA]</scope>
    <source>
        <strain evidence="7">RU1</strain>
    </source>
</reference>
<dbReference type="SMART" id="SM00363">
    <property type="entry name" value="S4"/>
    <property type="match status" value="1"/>
</dbReference>
<evidence type="ECO:0000259" key="6">
    <source>
        <dbReference type="SMART" id="SM00363"/>
    </source>
</evidence>
<comment type="catalytic activity">
    <reaction evidence="5">
        <text>a uridine in RNA = a pseudouridine in RNA</text>
        <dbReference type="Rhea" id="RHEA:48348"/>
        <dbReference type="Rhea" id="RHEA-COMP:12068"/>
        <dbReference type="Rhea" id="RHEA-COMP:12069"/>
        <dbReference type="ChEBI" id="CHEBI:65314"/>
        <dbReference type="ChEBI" id="CHEBI:65315"/>
    </reaction>
</comment>
<dbReference type="EMBL" id="JRYO01000274">
    <property type="protein sequence ID" value="KHE90253.1"/>
    <property type="molecule type" value="Genomic_DNA"/>
</dbReference>
<comment type="function">
    <text evidence="5">Responsible for synthesis of pseudouridine from uracil.</text>
</comment>
<dbReference type="GO" id="GO:0000455">
    <property type="term" value="P:enzyme-directed rRNA pseudouridine synthesis"/>
    <property type="evidence" value="ECO:0007669"/>
    <property type="project" value="TreeGrafter"/>
</dbReference>
<evidence type="ECO:0000256" key="1">
    <source>
        <dbReference type="ARBA" id="ARBA00010876"/>
    </source>
</evidence>
<evidence type="ECO:0000256" key="3">
    <source>
        <dbReference type="PIRSR" id="PIRSR606225-1"/>
    </source>
</evidence>
<dbReference type="Pfam" id="PF00849">
    <property type="entry name" value="PseudoU_synth_2"/>
    <property type="match status" value="1"/>
</dbReference>
<dbReference type="EC" id="5.4.99.-" evidence="5"/>
<evidence type="ECO:0000313" key="7">
    <source>
        <dbReference type="EMBL" id="KHE90253.1"/>
    </source>
</evidence>
<dbReference type="GO" id="GO:0120159">
    <property type="term" value="F:rRNA pseudouridine synthase activity"/>
    <property type="evidence" value="ECO:0007669"/>
    <property type="project" value="UniProtKB-ARBA"/>
</dbReference>
<dbReference type="InterPro" id="IPR050188">
    <property type="entry name" value="RluA_PseudoU_synthase"/>
</dbReference>
<dbReference type="SUPFAM" id="SSF55120">
    <property type="entry name" value="Pseudouridine synthase"/>
    <property type="match status" value="1"/>
</dbReference>
<protein>
    <recommendedName>
        <fullName evidence="5">Pseudouridine synthase</fullName>
        <ecNumber evidence="5">5.4.99.-</ecNumber>
    </recommendedName>
</protein>
<accession>A0A0B0EGN4</accession>
<dbReference type="Proteomes" id="UP000030652">
    <property type="component" value="Unassembled WGS sequence"/>
</dbReference>
<name>A0A0B0EGN4_9BACT</name>
<dbReference type="PROSITE" id="PS01129">
    <property type="entry name" value="PSI_RLU"/>
    <property type="match status" value="1"/>
</dbReference>
<evidence type="ECO:0000256" key="5">
    <source>
        <dbReference type="RuleBase" id="RU362028"/>
    </source>
</evidence>
<keyword evidence="4" id="KW-0694">RNA-binding</keyword>
<dbReference type="CDD" id="cd02869">
    <property type="entry name" value="PseudoU_synth_RluA_like"/>
    <property type="match status" value="1"/>
</dbReference>
<dbReference type="InterPro" id="IPR036986">
    <property type="entry name" value="S4_RNA-bd_sf"/>
</dbReference>
<feature type="domain" description="RNA-binding S4" evidence="6">
    <location>
        <begin position="28"/>
        <end position="92"/>
    </location>
</feature>
<evidence type="ECO:0000256" key="4">
    <source>
        <dbReference type="PROSITE-ProRule" id="PRU00182"/>
    </source>
</evidence>
<dbReference type="PROSITE" id="PS50889">
    <property type="entry name" value="S4"/>
    <property type="match status" value="1"/>
</dbReference>
<dbReference type="Pfam" id="PF01479">
    <property type="entry name" value="S4"/>
    <property type="match status" value="1"/>
</dbReference>
<dbReference type="PATRIC" id="fig|237368.3.peg.4315"/>
<evidence type="ECO:0000256" key="2">
    <source>
        <dbReference type="ARBA" id="ARBA00023235"/>
    </source>
</evidence>
<comment type="similarity">
    <text evidence="1 5">Belongs to the pseudouridine synthase RluA family.</text>
</comment>
<feature type="active site" evidence="3">
    <location>
        <position position="151"/>
    </location>
</feature>
<keyword evidence="2 5" id="KW-0413">Isomerase</keyword>
<dbReference type="Gene3D" id="3.10.290.10">
    <property type="entry name" value="RNA-binding S4 domain"/>
    <property type="match status" value="1"/>
</dbReference>
<organism evidence="7 8">
    <name type="scientific">Candidatus Scalindua brodae</name>
    <dbReference type="NCBI Taxonomy" id="237368"/>
    <lineage>
        <taxon>Bacteria</taxon>
        <taxon>Pseudomonadati</taxon>
        <taxon>Planctomycetota</taxon>
        <taxon>Candidatus Brocadiia</taxon>
        <taxon>Candidatus Brocadiales</taxon>
        <taxon>Candidatus Scalinduaceae</taxon>
        <taxon>Candidatus Scalindua</taxon>
    </lineage>
</organism>
<dbReference type="Gene3D" id="3.30.2350.10">
    <property type="entry name" value="Pseudouridine synthase"/>
    <property type="match status" value="1"/>
</dbReference>
<dbReference type="InterPro" id="IPR020103">
    <property type="entry name" value="PsdUridine_synth_cat_dom_sf"/>
</dbReference>
<dbReference type="NCBIfam" id="TIGR00005">
    <property type="entry name" value="rluA_subfam"/>
    <property type="match status" value="1"/>
</dbReference>
<dbReference type="CDD" id="cd00165">
    <property type="entry name" value="S4"/>
    <property type="match status" value="1"/>
</dbReference>